<protein>
    <submittedName>
        <fullName evidence="1">Uncharacterized protein</fullName>
    </submittedName>
</protein>
<organism evidence="1">
    <name type="scientific">Podoviridae sp. ct2m58</name>
    <dbReference type="NCBI Taxonomy" id="2827721"/>
    <lineage>
        <taxon>Viruses</taxon>
        <taxon>Duplodnaviria</taxon>
        <taxon>Heunggongvirae</taxon>
        <taxon>Uroviricota</taxon>
        <taxon>Caudoviricetes</taxon>
    </lineage>
</organism>
<proteinExistence type="predicted"/>
<accession>A0A8S5TLU7</accession>
<dbReference type="EMBL" id="BK032856">
    <property type="protein sequence ID" value="DAF64294.1"/>
    <property type="molecule type" value="Genomic_DNA"/>
</dbReference>
<reference evidence="1" key="1">
    <citation type="journal article" date="2021" name="Proc. Natl. Acad. Sci. U.S.A.">
        <title>A Catalog of Tens of Thousands of Viruses from Human Metagenomes Reveals Hidden Associations with Chronic Diseases.</title>
        <authorList>
            <person name="Tisza M.J."/>
            <person name="Buck C.B."/>
        </authorList>
    </citation>
    <scope>NUCLEOTIDE SEQUENCE</scope>
    <source>
        <strain evidence="1">Ct2m58</strain>
    </source>
</reference>
<sequence>MFPSIINLLSRYSYFSSCISIPRSNPEFRYFYHYFSIISIKYST</sequence>
<evidence type="ECO:0000313" key="1">
    <source>
        <dbReference type="EMBL" id="DAF64294.1"/>
    </source>
</evidence>
<name>A0A8S5TLU7_9CAUD</name>